<evidence type="ECO:0000256" key="5">
    <source>
        <dbReference type="ARBA" id="ARBA00022490"/>
    </source>
</evidence>
<feature type="repeat" description="WD" evidence="15">
    <location>
        <begin position="73"/>
        <end position="105"/>
    </location>
</feature>
<dbReference type="PIRSF" id="PIRSF005567">
    <property type="entry name" value="Coatomer_beta'_subunit"/>
    <property type="match status" value="1"/>
</dbReference>
<dbReference type="InterPro" id="IPR015943">
    <property type="entry name" value="WD40/YVTN_repeat-like_dom_sf"/>
</dbReference>
<dbReference type="GO" id="GO:0006890">
    <property type="term" value="P:retrograde vesicle-mediated transport, Golgi to endoplasmic reticulum"/>
    <property type="evidence" value="ECO:0007669"/>
    <property type="project" value="TreeGrafter"/>
</dbReference>
<dbReference type="InterPro" id="IPR056176">
    <property type="entry name" value="TPR_COPA_B"/>
</dbReference>
<evidence type="ECO:0000256" key="8">
    <source>
        <dbReference type="ARBA" id="ARBA00022892"/>
    </source>
</evidence>
<feature type="domain" description="COPA/B TPR" evidence="17">
    <location>
        <begin position="551"/>
        <end position="737"/>
    </location>
</feature>
<dbReference type="Gene3D" id="2.130.10.10">
    <property type="entry name" value="YVTN repeat-like/Quinoprotein amine dehydrogenase"/>
    <property type="match status" value="1"/>
</dbReference>
<keyword evidence="6 15" id="KW-0853">WD repeat</keyword>
<evidence type="ECO:0000313" key="18">
    <source>
        <dbReference type="EMBL" id="OAO18145.1"/>
    </source>
</evidence>
<dbReference type="GO" id="GO:0006891">
    <property type="term" value="P:intra-Golgi vesicle-mediated transport"/>
    <property type="evidence" value="ECO:0007669"/>
    <property type="project" value="TreeGrafter"/>
</dbReference>
<dbReference type="FunFam" id="2.130.10.10:FF:000016">
    <property type="entry name" value="Coatomer alpha subunit, putative"/>
    <property type="match status" value="1"/>
</dbReference>
<evidence type="ECO:0000259" key="16">
    <source>
        <dbReference type="Pfam" id="PF04053"/>
    </source>
</evidence>
<dbReference type="SMART" id="SM00320">
    <property type="entry name" value="WD40"/>
    <property type="match status" value="6"/>
</dbReference>
<evidence type="ECO:0000256" key="15">
    <source>
        <dbReference type="PROSITE-ProRule" id="PRU00221"/>
    </source>
</evidence>
<dbReference type="Proteomes" id="UP000078348">
    <property type="component" value="Unassembled WGS sequence"/>
</dbReference>
<dbReference type="InterPro" id="IPR006692">
    <property type="entry name" value="Beta-prop_COPA/B_2nd"/>
</dbReference>
<keyword evidence="12" id="KW-0968">Cytoplasmic vesicle</keyword>
<evidence type="ECO:0000256" key="10">
    <source>
        <dbReference type="ARBA" id="ARBA00023034"/>
    </source>
</evidence>
<comment type="function">
    <text evidence="13">The coatomer is a cytosolic protein complex that binds to dilysine motifs and reversibly associates with Golgi non-clathrin-coated vesicles, which further mediate biosynthetic protein transport from the ER, via the Golgi up to the trans Golgi network. Coatomer complex is required for budding from Golgi membranes, and is essential for the retrograde Golgi-to-ER transport of dilysine-tagged proteins.</text>
</comment>
<keyword evidence="19" id="KW-1185">Reference proteome</keyword>
<feature type="repeat" description="WD" evidence="15">
    <location>
        <begin position="116"/>
        <end position="158"/>
    </location>
</feature>
<evidence type="ECO:0000256" key="11">
    <source>
        <dbReference type="ARBA" id="ARBA00023136"/>
    </source>
</evidence>
<evidence type="ECO:0000256" key="12">
    <source>
        <dbReference type="ARBA" id="ARBA00023329"/>
    </source>
</evidence>
<dbReference type="Pfam" id="PF04053">
    <property type="entry name" value="B-prop_COPA_B_2nd"/>
    <property type="match status" value="1"/>
</dbReference>
<protein>
    <recommendedName>
        <fullName evidence="14">Beta'-coat protein</fullName>
    </recommendedName>
</protein>
<dbReference type="CDD" id="cd22947">
    <property type="entry name" value="Coatomer_WDAD_beta-like"/>
    <property type="match status" value="1"/>
</dbReference>
<evidence type="ECO:0000313" key="19">
    <source>
        <dbReference type="Proteomes" id="UP000078348"/>
    </source>
</evidence>
<keyword evidence="10" id="KW-0333">Golgi apparatus</keyword>
<dbReference type="STRING" id="478820.A0A196SM53"/>
<dbReference type="GO" id="GO:0006888">
    <property type="term" value="P:endoplasmic reticulum to Golgi vesicle-mediated transport"/>
    <property type="evidence" value="ECO:0007669"/>
    <property type="project" value="TreeGrafter"/>
</dbReference>
<feature type="repeat" description="WD" evidence="15">
    <location>
        <begin position="203"/>
        <end position="234"/>
    </location>
</feature>
<evidence type="ECO:0000256" key="4">
    <source>
        <dbReference type="ARBA" id="ARBA00022448"/>
    </source>
</evidence>
<keyword evidence="4" id="KW-0813">Transport</keyword>
<dbReference type="OrthoDB" id="2150324at2759"/>
<reference evidence="18 19" key="1">
    <citation type="submission" date="2016-05" db="EMBL/GenBank/DDBJ databases">
        <title>Nuclear genome of Blastocystis sp. subtype 1 NandII.</title>
        <authorList>
            <person name="Gentekaki E."/>
            <person name="Curtis B."/>
            <person name="Stairs C."/>
            <person name="Eme L."/>
            <person name="Herman E."/>
            <person name="Klimes V."/>
            <person name="Arias M.C."/>
            <person name="Elias M."/>
            <person name="Hilliou F."/>
            <person name="Klute M."/>
            <person name="Malik S.-B."/>
            <person name="Pightling A."/>
            <person name="Rachubinski R."/>
            <person name="Salas D."/>
            <person name="Schlacht A."/>
            <person name="Suga H."/>
            <person name="Archibald J."/>
            <person name="Ball S.G."/>
            <person name="Clark G."/>
            <person name="Dacks J."/>
            <person name="Van Der Giezen M."/>
            <person name="Tsaousis A."/>
            <person name="Roger A."/>
        </authorList>
    </citation>
    <scope>NUCLEOTIDE SEQUENCE [LARGE SCALE GENOMIC DNA]</scope>
    <source>
        <strain evidence="19">ATCC 50177 / NandII</strain>
    </source>
</reference>
<keyword evidence="7" id="KW-0677">Repeat</keyword>
<evidence type="ECO:0000256" key="1">
    <source>
        <dbReference type="ARBA" id="ARBA00004255"/>
    </source>
</evidence>
<dbReference type="PANTHER" id="PTHR19876">
    <property type="entry name" value="COATOMER"/>
    <property type="match status" value="1"/>
</dbReference>
<keyword evidence="8" id="KW-0931">ER-Golgi transport</keyword>
<keyword evidence="9" id="KW-0653">Protein transport</keyword>
<dbReference type="EMBL" id="LXWW01000005">
    <property type="protein sequence ID" value="OAO18145.1"/>
    <property type="molecule type" value="Genomic_DNA"/>
</dbReference>
<evidence type="ECO:0000256" key="2">
    <source>
        <dbReference type="ARBA" id="ARBA00004347"/>
    </source>
</evidence>
<evidence type="ECO:0000256" key="14">
    <source>
        <dbReference type="ARBA" id="ARBA00032920"/>
    </source>
</evidence>
<dbReference type="PROSITE" id="PS50082">
    <property type="entry name" value="WD_REPEATS_2"/>
    <property type="match status" value="4"/>
</dbReference>
<feature type="domain" description="COPA/B second beta-propeller" evidence="16">
    <location>
        <begin position="307"/>
        <end position="534"/>
    </location>
</feature>
<comment type="subcellular location">
    <subcellularLocation>
        <location evidence="2">Cytoplasmic vesicle</location>
        <location evidence="2">COPI-coated vesicle membrane</location>
        <topology evidence="2">Peripheral membrane protein</topology>
        <orientation evidence="2">Cytoplasmic side</orientation>
    </subcellularLocation>
    <subcellularLocation>
        <location evidence="1">Golgi apparatus membrane</location>
        <topology evidence="1">Peripheral membrane protein</topology>
        <orientation evidence="1">Cytoplasmic side</orientation>
    </subcellularLocation>
</comment>
<dbReference type="InterPro" id="IPR016453">
    <property type="entry name" value="COPB2"/>
</dbReference>
<gene>
    <name evidence="18" type="ORF">AV274_0129</name>
</gene>
<keyword evidence="5" id="KW-0963">Cytoplasm</keyword>
<evidence type="ECO:0000256" key="9">
    <source>
        <dbReference type="ARBA" id="ARBA00022927"/>
    </source>
</evidence>
<evidence type="ECO:0000256" key="3">
    <source>
        <dbReference type="ARBA" id="ARBA00010844"/>
    </source>
</evidence>
<evidence type="ECO:0000256" key="13">
    <source>
        <dbReference type="ARBA" id="ARBA00025536"/>
    </source>
</evidence>
<dbReference type="GO" id="GO:0000139">
    <property type="term" value="C:Golgi membrane"/>
    <property type="evidence" value="ECO:0007669"/>
    <property type="project" value="UniProtKB-SubCell"/>
</dbReference>
<keyword evidence="11" id="KW-0472">Membrane</keyword>
<dbReference type="GO" id="GO:0006886">
    <property type="term" value="P:intracellular protein transport"/>
    <property type="evidence" value="ECO:0007669"/>
    <property type="project" value="InterPro"/>
</dbReference>
<dbReference type="GO" id="GO:0030126">
    <property type="term" value="C:COPI vesicle coat"/>
    <property type="evidence" value="ECO:0007669"/>
    <property type="project" value="TreeGrafter"/>
</dbReference>
<dbReference type="CDD" id="cd00200">
    <property type="entry name" value="WD40"/>
    <property type="match status" value="1"/>
</dbReference>
<dbReference type="InterPro" id="IPR001680">
    <property type="entry name" value="WD40_rpt"/>
</dbReference>
<dbReference type="InterPro" id="IPR020472">
    <property type="entry name" value="WD40_PAC1"/>
</dbReference>
<dbReference type="AlphaFoldDB" id="A0A196SM53"/>
<dbReference type="PROSITE" id="PS50294">
    <property type="entry name" value="WD_REPEATS_REGION"/>
    <property type="match status" value="4"/>
</dbReference>
<feature type="repeat" description="WD" evidence="15">
    <location>
        <begin position="159"/>
        <end position="202"/>
    </location>
</feature>
<organism evidence="18 19">
    <name type="scientific">Blastocystis sp. subtype 1 (strain ATCC 50177 / NandII)</name>
    <dbReference type="NCBI Taxonomy" id="478820"/>
    <lineage>
        <taxon>Eukaryota</taxon>
        <taxon>Sar</taxon>
        <taxon>Stramenopiles</taxon>
        <taxon>Bigyra</taxon>
        <taxon>Opalozoa</taxon>
        <taxon>Opalinata</taxon>
        <taxon>Blastocystidae</taxon>
        <taxon>Blastocystis</taxon>
    </lineage>
</organism>
<comment type="similarity">
    <text evidence="3">Belongs to the WD repeat COPB2 family.</text>
</comment>
<dbReference type="GO" id="GO:0005198">
    <property type="term" value="F:structural molecule activity"/>
    <property type="evidence" value="ECO:0007669"/>
    <property type="project" value="InterPro"/>
</dbReference>
<dbReference type="Pfam" id="PF00400">
    <property type="entry name" value="WD40"/>
    <property type="match status" value="4"/>
</dbReference>
<comment type="caution">
    <text evidence="18">The sequence shown here is derived from an EMBL/GenBank/DDBJ whole genome shotgun (WGS) entry which is preliminary data.</text>
</comment>
<dbReference type="InterPro" id="IPR036322">
    <property type="entry name" value="WD40_repeat_dom_sf"/>
</dbReference>
<dbReference type="PRINTS" id="PR00320">
    <property type="entry name" value="GPROTEINBRPT"/>
</dbReference>
<accession>A0A196SM53</accession>
<evidence type="ECO:0000256" key="7">
    <source>
        <dbReference type="ARBA" id="ARBA00022737"/>
    </source>
</evidence>
<dbReference type="Gene3D" id="1.25.40.470">
    <property type="match status" value="1"/>
</dbReference>
<proteinExistence type="inferred from homology"/>
<name>A0A196SM53_BLAHN</name>
<dbReference type="PANTHER" id="PTHR19876:SF2">
    <property type="entry name" value="COATOMER SUBUNIT BETA"/>
    <property type="match status" value="1"/>
</dbReference>
<evidence type="ECO:0000256" key="6">
    <source>
        <dbReference type="ARBA" id="ARBA00022574"/>
    </source>
</evidence>
<dbReference type="SUPFAM" id="SSF50978">
    <property type="entry name" value="WD40 repeat-like"/>
    <property type="match status" value="2"/>
</dbReference>
<dbReference type="InterPro" id="IPR050844">
    <property type="entry name" value="Coatomer_complex_subunit"/>
</dbReference>
<dbReference type="Pfam" id="PF23953">
    <property type="entry name" value="TPR_COPA_B"/>
    <property type="match status" value="1"/>
</dbReference>
<sequence length="749" mass="84495">MHSTEPWILTSLFTGKVYIWNYITGDVVRQWDVCSSPVRACRFVERKQWIIIGCDDLKIRVYNYNTAEKVTEFDAHSDYIRCVDVHPTEPLVLSCGDDMSIKLWNWEQGWKLVRTYEGHSHYVMQVRFNPKDSNTFASCSLDNTIKVWGLNTTSPYFSLNEHKMGVNCIDYSSAGDKPYLVSGSDDKTVRIWDYQTKTCIQVLEGHTENVTSVLFHPKLPIIVTGSEDGTIRIWHSVTYRCEMTLNYGSGRVWSIQCVDNSTKLGIGFDEGSTVIQLGSEAPVMSMDANGHVMLCDNGDIRASLVQNLKGDAEETVDLHYKDLGRSELFPQSLTYNNNGRFMLLCGDGEYSISTTRVLRSKCYGSALEAVWSADGNGDYATTTHIKVYTAFKETFDIATPFPVEKIFGGKMLGARGSNFLVFYSWQSGDVVKKIDVTATSVFWSEDGSRVALGTQDGFFVLSVEETEEGFAFELLHEIGDPVVSGCWFESCFIYCTEKGLKYYVGGEVIIVKHLGRRMHLLGYLPKENAVILVDKDKNVVAIQLDRALLQYQTAVLLRDFEEANHLLPQIGERELEKLSLFLQGQGFLEEAIKVTKDAMRKLDLAIGMKNTELAMALLEEKGGKGDKEIGKYWSQVAEICLAKGDMTSALKCIEAAGDYSTMLMIASCYSDKALMKRVEDLAQEGEVANVEFMAAFLQKDLEGCVNVLMREKRYPEAAFFASTYYPEKLEEAMARWKEEVKRVEDEMKK</sequence>
<evidence type="ECO:0000259" key="17">
    <source>
        <dbReference type="Pfam" id="PF23953"/>
    </source>
</evidence>